<feature type="domain" description="BD-FAE-like" evidence="2">
    <location>
        <begin position="66"/>
        <end position="258"/>
    </location>
</feature>
<dbReference type="Pfam" id="PF20434">
    <property type="entry name" value="BD-FAE"/>
    <property type="match status" value="1"/>
</dbReference>
<dbReference type="PANTHER" id="PTHR48081">
    <property type="entry name" value="AB HYDROLASE SUPERFAMILY PROTEIN C4A8.06C"/>
    <property type="match status" value="1"/>
</dbReference>
<dbReference type="AlphaFoldDB" id="A0A6N2UZQ1"/>
<dbReference type="Gene3D" id="3.40.50.1820">
    <property type="entry name" value="alpha/beta hydrolase"/>
    <property type="match status" value="1"/>
</dbReference>
<accession>A0A6N2UZQ1</accession>
<dbReference type="SUPFAM" id="SSF53474">
    <property type="entry name" value="alpha/beta-Hydrolases"/>
    <property type="match status" value="1"/>
</dbReference>
<name>A0A6N2UZQ1_9FIRM</name>
<dbReference type="EC" id="3.1.1.72" evidence="3"/>
<organism evidence="3">
    <name type="scientific">Enterocloster bolteae</name>
    <dbReference type="NCBI Taxonomy" id="208479"/>
    <lineage>
        <taxon>Bacteria</taxon>
        <taxon>Bacillati</taxon>
        <taxon>Bacillota</taxon>
        <taxon>Clostridia</taxon>
        <taxon>Lachnospirales</taxon>
        <taxon>Lachnospiraceae</taxon>
        <taxon>Enterocloster</taxon>
    </lineage>
</organism>
<gene>
    <name evidence="3" type="primary">axeA1</name>
    <name evidence="3" type="ORF">CBLFYP116_02487</name>
</gene>
<protein>
    <submittedName>
        <fullName evidence="3">Acetylxylan esterase</fullName>
        <ecNumber evidence="3">3.1.1.72</ecNumber>
    </submittedName>
</protein>
<keyword evidence="1 3" id="KW-0378">Hydrolase</keyword>
<dbReference type="PANTHER" id="PTHR48081:SF6">
    <property type="entry name" value="PEPTIDASE S9 PROLYL OLIGOPEPTIDASE CATALYTIC DOMAIN-CONTAINING PROTEIN"/>
    <property type="match status" value="1"/>
</dbReference>
<dbReference type="InterPro" id="IPR029058">
    <property type="entry name" value="AB_hydrolase_fold"/>
</dbReference>
<dbReference type="InterPro" id="IPR049492">
    <property type="entry name" value="BD-FAE-like_dom"/>
</dbReference>
<dbReference type="EMBL" id="CACRTF010000011">
    <property type="protein sequence ID" value="VYT23945.1"/>
    <property type="molecule type" value="Genomic_DNA"/>
</dbReference>
<sequence>MIEPISCFQYNNTGNSFFCTFPTSCFRKGENMNIKHFNIMVTEQECGHARASREPADLTAYLLDRLPHKPELLRPAVVLCPGGGYGFVSPREDQPVAMEFLAAGCQVFSLHYSVAPETFPVALMELAKAVALVKKHACEWNIDTERIMVCGFSAGGHLAACLGMMWNREFLYGPLHAAPEDIQPKGMILCYPVITSGTFGHQRSFEQLLGDRDSDPLLRELVSLELQAGPHTPRTFLWHTWTDQSVPAENSLLLAQALKKAGVSLEMHIYPSGRHGLSLATEEVSDSTGDCLVPHCQGWMELVKEWIKEKDRE</sequence>
<evidence type="ECO:0000256" key="1">
    <source>
        <dbReference type="ARBA" id="ARBA00022801"/>
    </source>
</evidence>
<dbReference type="GO" id="GO:0046555">
    <property type="term" value="F:acetylxylan esterase activity"/>
    <property type="evidence" value="ECO:0007669"/>
    <property type="project" value="UniProtKB-EC"/>
</dbReference>
<dbReference type="InterPro" id="IPR050300">
    <property type="entry name" value="GDXG_lipolytic_enzyme"/>
</dbReference>
<evidence type="ECO:0000313" key="3">
    <source>
        <dbReference type="EMBL" id="VYT23945.1"/>
    </source>
</evidence>
<proteinExistence type="predicted"/>
<reference evidence="3" key="1">
    <citation type="submission" date="2019-11" db="EMBL/GenBank/DDBJ databases">
        <authorList>
            <person name="Feng L."/>
        </authorList>
    </citation>
    <scope>NUCLEOTIDE SEQUENCE</scope>
    <source>
        <strain evidence="3">CbolteaeLFYP116</strain>
    </source>
</reference>
<evidence type="ECO:0000259" key="2">
    <source>
        <dbReference type="Pfam" id="PF20434"/>
    </source>
</evidence>